<accession>A0A6B0UF21</accession>
<protein>
    <submittedName>
        <fullName evidence="1">Uncharacterized protein</fullName>
    </submittedName>
</protein>
<proteinExistence type="predicted"/>
<organism evidence="1">
    <name type="scientific">Ixodes ricinus</name>
    <name type="common">Common tick</name>
    <name type="synonym">Acarus ricinus</name>
    <dbReference type="NCBI Taxonomy" id="34613"/>
    <lineage>
        <taxon>Eukaryota</taxon>
        <taxon>Metazoa</taxon>
        <taxon>Ecdysozoa</taxon>
        <taxon>Arthropoda</taxon>
        <taxon>Chelicerata</taxon>
        <taxon>Arachnida</taxon>
        <taxon>Acari</taxon>
        <taxon>Parasitiformes</taxon>
        <taxon>Ixodida</taxon>
        <taxon>Ixodoidea</taxon>
        <taxon>Ixodidae</taxon>
        <taxon>Ixodinae</taxon>
        <taxon>Ixodes</taxon>
    </lineage>
</organism>
<name>A0A6B0UF21_IXORI</name>
<sequence>MLLFVFFFSIQLSYKSVLGIFVSSTILALFISPGTPTCNLWDVILVPSVWWLHTPLHPVTRYRLAGVASLGRPSFECQAGALPVWLTCSRHASERP</sequence>
<evidence type="ECO:0000313" key="1">
    <source>
        <dbReference type="EMBL" id="MXU87465.1"/>
    </source>
</evidence>
<reference evidence="1" key="1">
    <citation type="submission" date="2019-12" db="EMBL/GenBank/DDBJ databases">
        <title>An insight into the sialome of adult female Ixodes ricinus ticks feeding for 6 days.</title>
        <authorList>
            <person name="Perner J."/>
            <person name="Ribeiro J.M.C."/>
        </authorList>
    </citation>
    <scope>NUCLEOTIDE SEQUENCE</scope>
    <source>
        <strain evidence="1">Semi-engorged</strain>
        <tissue evidence="1">Salivary glands</tissue>
    </source>
</reference>
<dbReference type="EMBL" id="GIFC01005382">
    <property type="protein sequence ID" value="MXU87465.1"/>
    <property type="molecule type" value="Transcribed_RNA"/>
</dbReference>
<dbReference type="AlphaFoldDB" id="A0A6B0UF21"/>